<evidence type="ECO:0000313" key="4">
    <source>
        <dbReference type="EMBL" id="TCS61511.1"/>
    </source>
</evidence>
<organism evidence="4 5">
    <name type="scientific">Primorskyibacter sedentarius</name>
    <dbReference type="NCBI Taxonomy" id="745311"/>
    <lineage>
        <taxon>Bacteria</taxon>
        <taxon>Pseudomonadati</taxon>
        <taxon>Pseudomonadota</taxon>
        <taxon>Alphaproteobacteria</taxon>
        <taxon>Rhodobacterales</taxon>
        <taxon>Roseobacteraceae</taxon>
        <taxon>Primorskyibacter</taxon>
    </lineage>
</organism>
<feature type="domain" description="D-apionate lactonase TIM barrel" evidence="2">
    <location>
        <begin position="272"/>
        <end position="540"/>
    </location>
</feature>
<dbReference type="Pfam" id="PF25839">
    <property type="entry name" value="Apionate_lact_C"/>
    <property type="match status" value="1"/>
</dbReference>
<accession>A0A4V6NYH4</accession>
<evidence type="ECO:0000259" key="1">
    <source>
        <dbReference type="Pfam" id="PF25837"/>
    </source>
</evidence>
<dbReference type="Proteomes" id="UP000295696">
    <property type="component" value="Unassembled WGS sequence"/>
</dbReference>
<feature type="domain" description="D-apionate lactonase C-terminal" evidence="3">
    <location>
        <begin position="554"/>
        <end position="625"/>
    </location>
</feature>
<dbReference type="Pfam" id="PF25837">
    <property type="entry name" value="Apionate_lact_N"/>
    <property type="match status" value="1"/>
</dbReference>
<evidence type="ECO:0000259" key="3">
    <source>
        <dbReference type="Pfam" id="PF25839"/>
    </source>
</evidence>
<dbReference type="RefSeq" id="WP_132246437.1">
    <property type="nucleotide sequence ID" value="NZ_SLZU01000011.1"/>
</dbReference>
<name>A0A4V6NYH4_9RHOB</name>
<dbReference type="InterPro" id="IPR058788">
    <property type="entry name" value="ApnL_N"/>
</dbReference>
<evidence type="ECO:0000313" key="5">
    <source>
        <dbReference type="Proteomes" id="UP000295696"/>
    </source>
</evidence>
<dbReference type="Pfam" id="PF25838">
    <property type="entry name" value="Apionate_lact_M"/>
    <property type="match status" value="1"/>
</dbReference>
<reference evidence="4 5" key="1">
    <citation type="submission" date="2019-03" db="EMBL/GenBank/DDBJ databases">
        <title>Genomic Encyclopedia of Type Strains, Phase IV (KMG-IV): sequencing the most valuable type-strain genomes for metagenomic binning, comparative biology and taxonomic classification.</title>
        <authorList>
            <person name="Goeker M."/>
        </authorList>
    </citation>
    <scope>NUCLEOTIDE SEQUENCE [LARGE SCALE GENOMIC DNA]</scope>
    <source>
        <strain evidence="4 5">DSM 104836</strain>
    </source>
</reference>
<comment type="caution">
    <text evidence="4">The sequence shown here is derived from an EMBL/GenBank/DDBJ whole genome shotgun (WGS) entry which is preliminary data.</text>
</comment>
<dbReference type="EMBL" id="SLZU01000011">
    <property type="protein sequence ID" value="TCS61511.1"/>
    <property type="molecule type" value="Genomic_DNA"/>
</dbReference>
<dbReference type="OrthoDB" id="931854at2"/>
<gene>
    <name evidence="4" type="ORF">EDD52_111109</name>
</gene>
<sequence length="632" mass="67535">MANADAFVVIYGTTEPVQKLHQISVGSLSFLYSQDGLRRISWQGTELVRAIAWPIRDENWGTYPAVIVDERVEHGDRFEARLRFTVGDERLECDLAIRATASGELAADLTMTPRGAFSTNRAGFTVLHPIKGVAGQPLRVTHPDGSVEETSFPERIQPDQPVKNIRGLAYSVGARSVEIGFEGEIFEMEDQRNWSDASYKTYCVPLVHPFTYDIVEPVRQSVRITLSGSGRIGSEGAQSDPVSVNATSRAAPKIGLALESGWLPSGAMPELGASAILLRTAPDADDLPQLARFCADFDEVDLEIVLPDDLPVSAGLAKVATALAAEGVAPSRVIALREAYLGSHQPAGPWPEGLTPNEMFGAVRTAFPGALVGGGMMTNFTELNRCRPDTTRCDYLTHGLTPLVHAGDDLSVLETLEALPQIFASAGALAHGRPYRLGLASIGMRTNPYGAAVADNPAQIRRTMARVDPRHRGLFGAAFAAGILATTEGSTVEALCLAAPAGPFGLIPEPAAYPQAGYDGEGRAVYPLFHVVSEACNLAGHPRLSVEGLPHGTVGFGAQTRDAHRLMLANLSDEQCAVTLPVRAFVLRLDAGTFDDATRTADWLATAPRTQTADIELPPFSVAFVEGTFSSD</sequence>
<proteinExistence type="predicted"/>
<feature type="domain" description="D-apionate lactonase N-terminal" evidence="1">
    <location>
        <begin position="10"/>
        <end position="228"/>
    </location>
</feature>
<dbReference type="InterPro" id="IPR058789">
    <property type="entry name" value="ApnL_C"/>
</dbReference>
<evidence type="ECO:0000259" key="2">
    <source>
        <dbReference type="Pfam" id="PF25838"/>
    </source>
</evidence>
<protein>
    <submittedName>
        <fullName evidence="4">Uncharacterized protein</fullName>
    </submittedName>
</protein>
<dbReference type="AlphaFoldDB" id="A0A4V6NYH4"/>
<keyword evidence="5" id="KW-1185">Reference proteome</keyword>
<dbReference type="InterPro" id="IPR058787">
    <property type="entry name" value="ApnL_M"/>
</dbReference>